<reference evidence="1" key="2">
    <citation type="submission" date="2020-07" db="EMBL/GenBank/DDBJ databases">
        <authorList>
            <person name="Vera ALvarez R."/>
            <person name="Arias-Moreno D.M."/>
            <person name="Jimenez-Jacinto V."/>
            <person name="Jimenez-Bremont J.F."/>
            <person name="Swaminathan K."/>
            <person name="Moose S.P."/>
            <person name="Guerrero-Gonzalez M.L."/>
            <person name="Marino-Ramirez L."/>
            <person name="Landsman D."/>
            <person name="Rodriguez-Kessler M."/>
            <person name="Delgado-Sanchez P."/>
        </authorList>
    </citation>
    <scope>NUCLEOTIDE SEQUENCE</scope>
    <source>
        <tissue evidence="1">Cladode</tissue>
    </source>
</reference>
<dbReference type="EMBL" id="GISG01046429">
    <property type="protein sequence ID" value="MBA4624141.1"/>
    <property type="molecule type" value="Transcribed_RNA"/>
</dbReference>
<dbReference type="AlphaFoldDB" id="A0A7C9CQQ4"/>
<reference evidence="1" key="1">
    <citation type="journal article" date="2013" name="J. Plant Res.">
        <title>Effect of fungi and light on seed germination of three Opuntia species from semiarid lands of central Mexico.</title>
        <authorList>
            <person name="Delgado-Sanchez P."/>
            <person name="Jimenez-Bremont J.F."/>
            <person name="Guerrero-Gonzalez Mde L."/>
            <person name="Flores J."/>
        </authorList>
    </citation>
    <scope>NUCLEOTIDE SEQUENCE</scope>
    <source>
        <tissue evidence="1">Cladode</tissue>
    </source>
</reference>
<evidence type="ECO:0000313" key="1">
    <source>
        <dbReference type="EMBL" id="MBA4624141.1"/>
    </source>
</evidence>
<accession>A0A7C9CQQ4</accession>
<name>A0A7C9CQQ4_OPUST</name>
<protein>
    <submittedName>
        <fullName evidence="1">Uncharacterized protein</fullName>
    </submittedName>
</protein>
<dbReference type="EMBL" id="GISG01046427">
    <property type="protein sequence ID" value="MBA4624140.1"/>
    <property type="molecule type" value="Transcribed_RNA"/>
</dbReference>
<proteinExistence type="predicted"/>
<organism evidence="1">
    <name type="scientific">Opuntia streptacantha</name>
    <name type="common">Prickly pear cactus</name>
    <name type="synonym">Opuntia cardona</name>
    <dbReference type="NCBI Taxonomy" id="393608"/>
    <lineage>
        <taxon>Eukaryota</taxon>
        <taxon>Viridiplantae</taxon>
        <taxon>Streptophyta</taxon>
        <taxon>Embryophyta</taxon>
        <taxon>Tracheophyta</taxon>
        <taxon>Spermatophyta</taxon>
        <taxon>Magnoliopsida</taxon>
        <taxon>eudicotyledons</taxon>
        <taxon>Gunneridae</taxon>
        <taxon>Pentapetalae</taxon>
        <taxon>Caryophyllales</taxon>
        <taxon>Cactineae</taxon>
        <taxon>Cactaceae</taxon>
        <taxon>Opuntioideae</taxon>
        <taxon>Opuntia</taxon>
    </lineage>
</organism>
<sequence length="106" mass="12033">MFFVLCGSYAVVVADNFIILSSSQQAPTAVAKPHCKDHCARSVYYTPLGLVPIVTMIRGMRLSRYVLWNSICFVVCSVNLKGRQEAHIVICLCLMYLRWKIAQEEF</sequence>